<dbReference type="GO" id="GO:0016020">
    <property type="term" value="C:membrane"/>
    <property type="evidence" value="ECO:0007669"/>
    <property type="project" value="UniProtKB-SubCell"/>
</dbReference>
<evidence type="ECO:0000256" key="3">
    <source>
        <dbReference type="ARBA" id="ARBA00022692"/>
    </source>
</evidence>
<proteinExistence type="predicted"/>
<feature type="transmembrane region" description="Helical" evidence="7">
    <location>
        <begin position="491"/>
        <end position="510"/>
    </location>
</feature>
<feature type="transmembrane region" description="Helical" evidence="7">
    <location>
        <begin position="79"/>
        <end position="101"/>
    </location>
</feature>
<dbReference type="RefSeq" id="XP_013257770.1">
    <property type="nucleotide sequence ID" value="XM_013402316.1"/>
</dbReference>
<dbReference type="PIRSF" id="PIRSF006060">
    <property type="entry name" value="AA_transporter"/>
    <property type="match status" value="1"/>
</dbReference>
<gene>
    <name evidence="8" type="ORF">A1O9_08834</name>
</gene>
<feature type="transmembrane region" description="Helical" evidence="7">
    <location>
        <begin position="455"/>
        <end position="479"/>
    </location>
</feature>
<keyword evidence="9" id="KW-1185">Reference proteome</keyword>
<feature type="transmembrane region" description="Helical" evidence="7">
    <location>
        <begin position="396"/>
        <end position="414"/>
    </location>
</feature>
<evidence type="ECO:0000313" key="9">
    <source>
        <dbReference type="Proteomes" id="UP000027920"/>
    </source>
</evidence>
<dbReference type="GO" id="GO:0006865">
    <property type="term" value="P:amino acid transport"/>
    <property type="evidence" value="ECO:0007669"/>
    <property type="project" value="InterPro"/>
</dbReference>
<comment type="caution">
    <text evidence="8">The sequence shown here is derived from an EMBL/GenBank/DDBJ whole genome shotgun (WGS) entry which is preliminary data.</text>
</comment>
<organism evidence="8 9">
    <name type="scientific">Exophiala aquamarina CBS 119918</name>
    <dbReference type="NCBI Taxonomy" id="1182545"/>
    <lineage>
        <taxon>Eukaryota</taxon>
        <taxon>Fungi</taxon>
        <taxon>Dikarya</taxon>
        <taxon>Ascomycota</taxon>
        <taxon>Pezizomycotina</taxon>
        <taxon>Eurotiomycetes</taxon>
        <taxon>Chaetothyriomycetidae</taxon>
        <taxon>Chaetothyriales</taxon>
        <taxon>Herpotrichiellaceae</taxon>
        <taxon>Exophiala</taxon>
    </lineage>
</organism>
<name>A0A072PI31_9EURO</name>
<dbReference type="Proteomes" id="UP000027920">
    <property type="component" value="Unassembled WGS sequence"/>
</dbReference>
<dbReference type="HOGENOM" id="CLU_004495_2_3_1"/>
<feature type="region of interest" description="Disordered" evidence="6">
    <location>
        <begin position="534"/>
        <end position="561"/>
    </location>
</feature>
<evidence type="ECO:0000256" key="1">
    <source>
        <dbReference type="ARBA" id="ARBA00004141"/>
    </source>
</evidence>
<keyword evidence="3 7" id="KW-0812">Transmembrane</keyword>
<evidence type="ECO:0000256" key="6">
    <source>
        <dbReference type="SAM" id="MobiDB-lite"/>
    </source>
</evidence>
<sequence length="561" mass="61413">MNSKASDDRYRTQDGLPPAEPIKSVTQSNLDAADLTTFGHEQELSRKFSAVSIFALAFTVLGTWSTFAQGLSSGLNNGGPVAILWGLMLVGVCNICVALSLGELLSSMPTSLGQAYFVFALWQGRVGRASSYMCAWVNTFGWWCLAASQIAFMTDFLLAMKTMFDPEWDGASKGWVQFLIYVGITFTFTLLNAVACRRDSILPIFNDFVGITFTLLFVVFILALLIVTGVKPNLNFQDASVVFGKWINETGWPDGVVWFTGLVQSAYGLTAFDSLIHFSDELDNPRRTGPKIMWLSVAMGWASGWVFMLVCLFCIQDWEALANSDDIPFIPIVTGALGRNGGAVLIAVFIMNGLCQGASIVTTASRLTWAFARDGGLPFSNFLKHVNPFWKAPVRAIWTQGVIIGLVGVLYLFSDTTLQAILSVSTIALTISYAMPIVTLLAVGRNHLSPGPFQLGRLGTAINVVSIIYCVITTVMFFFPGSPNPSTADMNYAIAVFGVMMIISTAFWFLRGNTQFLVSEGVIVGVRKREQQLKDNHSEAMHRTQYELKPGAGEPERTHAR</sequence>
<dbReference type="PANTHER" id="PTHR45649">
    <property type="entry name" value="AMINO-ACID PERMEASE BAT1"/>
    <property type="match status" value="1"/>
</dbReference>
<feature type="transmembrane region" description="Helical" evidence="7">
    <location>
        <begin position="208"/>
        <end position="230"/>
    </location>
</feature>
<dbReference type="InterPro" id="IPR002293">
    <property type="entry name" value="AA/rel_permease1"/>
</dbReference>
<comment type="subcellular location">
    <subcellularLocation>
        <location evidence="1">Membrane</location>
        <topology evidence="1">Multi-pass membrane protein</topology>
    </subcellularLocation>
</comment>
<keyword evidence="5 7" id="KW-0472">Membrane</keyword>
<feature type="region of interest" description="Disordered" evidence="6">
    <location>
        <begin position="1"/>
        <end position="23"/>
    </location>
</feature>
<feature type="transmembrane region" description="Helical" evidence="7">
    <location>
        <begin position="48"/>
        <end position="67"/>
    </location>
</feature>
<dbReference type="InterPro" id="IPR004840">
    <property type="entry name" value="Amino_acid_permease_CS"/>
</dbReference>
<reference evidence="8 9" key="1">
    <citation type="submission" date="2013-03" db="EMBL/GenBank/DDBJ databases">
        <title>The Genome Sequence of Exophiala aquamarina CBS 119918.</title>
        <authorList>
            <consortium name="The Broad Institute Genomics Platform"/>
            <person name="Cuomo C."/>
            <person name="de Hoog S."/>
            <person name="Gorbushina A."/>
            <person name="Walker B."/>
            <person name="Young S.K."/>
            <person name="Zeng Q."/>
            <person name="Gargeya S."/>
            <person name="Fitzgerald M."/>
            <person name="Haas B."/>
            <person name="Abouelleil A."/>
            <person name="Allen A.W."/>
            <person name="Alvarado L."/>
            <person name="Arachchi H.M."/>
            <person name="Berlin A.M."/>
            <person name="Chapman S.B."/>
            <person name="Gainer-Dewar J."/>
            <person name="Goldberg J."/>
            <person name="Griggs A."/>
            <person name="Gujja S."/>
            <person name="Hansen M."/>
            <person name="Howarth C."/>
            <person name="Imamovic A."/>
            <person name="Ireland A."/>
            <person name="Larimer J."/>
            <person name="McCowan C."/>
            <person name="Murphy C."/>
            <person name="Pearson M."/>
            <person name="Poon T.W."/>
            <person name="Priest M."/>
            <person name="Roberts A."/>
            <person name="Saif S."/>
            <person name="Shea T."/>
            <person name="Sisk P."/>
            <person name="Sykes S."/>
            <person name="Wortman J."/>
            <person name="Nusbaum C."/>
            <person name="Birren B."/>
        </authorList>
    </citation>
    <scope>NUCLEOTIDE SEQUENCE [LARGE SCALE GENOMIC DNA]</scope>
    <source>
        <strain evidence="8 9">CBS 119918</strain>
    </source>
</reference>
<dbReference type="GO" id="GO:0022857">
    <property type="term" value="F:transmembrane transporter activity"/>
    <property type="evidence" value="ECO:0007669"/>
    <property type="project" value="InterPro"/>
</dbReference>
<dbReference type="AlphaFoldDB" id="A0A072PI31"/>
<dbReference type="Gene3D" id="1.20.1740.10">
    <property type="entry name" value="Amino acid/polyamine transporter I"/>
    <property type="match status" value="1"/>
</dbReference>
<evidence type="ECO:0008006" key="10">
    <source>
        <dbReference type="Google" id="ProtNLM"/>
    </source>
</evidence>
<evidence type="ECO:0000256" key="7">
    <source>
        <dbReference type="SAM" id="Phobius"/>
    </source>
</evidence>
<dbReference type="OrthoDB" id="2417308at2759"/>
<feature type="transmembrane region" description="Helical" evidence="7">
    <location>
        <begin position="178"/>
        <end position="196"/>
    </location>
</feature>
<evidence type="ECO:0000256" key="2">
    <source>
        <dbReference type="ARBA" id="ARBA00022448"/>
    </source>
</evidence>
<evidence type="ECO:0000313" key="8">
    <source>
        <dbReference type="EMBL" id="KEF55180.1"/>
    </source>
</evidence>
<dbReference type="PANTHER" id="PTHR45649:SF22">
    <property type="entry name" value="TRANSPORTER, PUTATIVE (EUROFUNG)-RELATED"/>
    <property type="match status" value="1"/>
</dbReference>
<feature type="compositionally biased region" description="Basic and acidic residues" evidence="6">
    <location>
        <begin position="534"/>
        <end position="546"/>
    </location>
</feature>
<evidence type="ECO:0000256" key="5">
    <source>
        <dbReference type="ARBA" id="ARBA00023136"/>
    </source>
</evidence>
<dbReference type="PROSITE" id="PS00218">
    <property type="entry name" value="AMINO_ACID_PERMEASE_1"/>
    <property type="match status" value="1"/>
</dbReference>
<feature type="compositionally biased region" description="Basic and acidic residues" evidence="6">
    <location>
        <begin position="1"/>
        <end position="12"/>
    </location>
</feature>
<keyword evidence="2" id="KW-0813">Transport</keyword>
<keyword evidence="4 7" id="KW-1133">Transmembrane helix</keyword>
<dbReference type="STRING" id="1182545.A0A072PI31"/>
<accession>A0A072PI31</accession>
<evidence type="ECO:0000256" key="4">
    <source>
        <dbReference type="ARBA" id="ARBA00022989"/>
    </source>
</evidence>
<dbReference type="GeneID" id="25283744"/>
<feature type="transmembrane region" description="Helical" evidence="7">
    <location>
        <begin position="420"/>
        <end position="443"/>
    </location>
</feature>
<feature type="transmembrane region" description="Helical" evidence="7">
    <location>
        <begin position="292"/>
        <end position="315"/>
    </location>
</feature>
<dbReference type="Pfam" id="PF13520">
    <property type="entry name" value="AA_permease_2"/>
    <property type="match status" value="1"/>
</dbReference>
<protein>
    <recommendedName>
        <fullName evidence="10">Choline permease</fullName>
    </recommendedName>
</protein>
<feature type="transmembrane region" description="Helical" evidence="7">
    <location>
        <begin position="135"/>
        <end position="158"/>
    </location>
</feature>
<dbReference type="VEuPathDB" id="FungiDB:A1O9_08834"/>
<dbReference type="EMBL" id="AMGV01000008">
    <property type="protein sequence ID" value="KEF55180.1"/>
    <property type="molecule type" value="Genomic_DNA"/>
</dbReference>